<evidence type="ECO:0000256" key="1">
    <source>
        <dbReference type="SAM" id="MobiDB-lite"/>
    </source>
</evidence>
<accession>A0A2H3C732</accession>
<gene>
    <name evidence="2" type="ORF">ARMSODRAFT_1000730</name>
</gene>
<dbReference type="EMBL" id="KZ293418">
    <property type="protein sequence ID" value="PBK75052.1"/>
    <property type="molecule type" value="Genomic_DNA"/>
</dbReference>
<evidence type="ECO:0000313" key="3">
    <source>
        <dbReference type="Proteomes" id="UP000218334"/>
    </source>
</evidence>
<evidence type="ECO:0000313" key="2">
    <source>
        <dbReference type="EMBL" id="PBK75052.1"/>
    </source>
</evidence>
<sequence>MCYSNSHLNKSTGQHRSSPQTSNMNMTLPVSLSWREFLEFRFPSHARIADSASTQTAPYSANIPPDPEDFLCQSGLDPTLPDRVLRPLEAFLEQLGIIDDLVPSTVTGSISTLLQDIATQVLEREYDVVWMLQDVARIVSMAIIALESSLSVHQSHSETGKMNLITRGYSDNQLQDVKVVAGQAMHPRVLYRYAKELQESQVYEPVGQEGGRAMAIKIWLQECTSTPQADFGLFFSGISAILTERVQHESGEHALLISPHYHLYDDDDPPKYDFCTPHDEGGLPLLAVLTSLLLPHLIVNTIPQLPALVNPLSLRSSKRLSLSTRSKSKQDIPAPIEGNTMIVGQTQYLKIASIPSALLF</sequence>
<feature type="region of interest" description="Disordered" evidence="1">
    <location>
        <begin position="1"/>
        <end position="24"/>
    </location>
</feature>
<dbReference type="Proteomes" id="UP000218334">
    <property type="component" value="Unassembled WGS sequence"/>
</dbReference>
<organism evidence="2 3">
    <name type="scientific">Armillaria solidipes</name>
    <dbReference type="NCBI Taxonomy" id="1076256"/>
    <lineage>
        <taxon>Eukaryota</taxon>
        <taxon>Fungi</taxon>
        <taxon>Dikarya</taxon>
        <taxon>Basidiomycota</taxon>
        <taxon>Agaricomycotina</taxon>
        <taxon>Agaricomycetes</taxon>
        <taxon>Agaricomycetidae</taxon>
        <taxon>Agaricales</taxon>
        <taxon>Marasmiineae</taxon>
        <taxon>Physalacriaceae</taxon>
        <taxon>Armillaria</taxon>
    </lineage>
</organism>
<name>A0A2H3C732_9AGAR</name>
<keyword evidence="3" id="KW-1185">Reference proteome</keyword>
<dbReference type="AlphaFoldDB" id="A0A2H3C732"/>
<protein>
    <submittedName>
        <fullName evidence="2">Uncharacterized protein</fullName>
    </submittedName>
</protein>
<proteinExistence type="predicted"/>
<dbReference type="STRING" id="1076256.A0A2H3C732"/>
<reference evidence="3" key="1">
    <citation type="journal article" date="2017" name="Nat. Ecol. Evol.">
        <title>Genome expansion and lineage-specific genetic innovations in the forest pathogenic fungi Armillaria.</title>
        <authorList>
            <person name="Sipos G."/>
            <person name="Prasanna A.N."/>
            <person name="Walter M.C."/>
            <person name="O'Connor E."/>
            <person name="Balint B."/>
            <person name="Krizsan K."/>
            <person name="Kiss B."/>
            <person name="Hess J."/>
            <person name="Varga T."/>
            <person name="Slot J."/>
            <person name="Riley R."/>
            <person name="Boka B."/>
            <person name="Rigling D."/>
            <person name="Barry K."/>
            <person name="Lee J."/>
            <person name="Mihaltcheva S."/>
            <person name="LaButti K."/>
            <person name="Lipzen A."/>
            <person name="Waldron R."/>
            <person name="Moloney N.M."/>
            <person name="Sperisen C."/>
            <person name="Kredics L."/>
            <person name="Vagvoelgyi C."/>
            <person name="Patrignani A."/>
            <person name="Fitzpatrick D."/>
            <person name="Nagy I."/>
            <person name="Doyle S."/>
            <person name="Anderson J.B."/>
            <person name="Grigoriev I.V."/>
            <person name="Gueldener U."/>
            <person name="Muensterkoetter M."/>
            <person name="Nagy L.G."/>
        </authorList>
    </citation>
    <scope>NUCLEOTIDE SEQUENCE [LARGE SCALE GENOMIC DNA]</scope>
    <source>
        <strain evidence="3">28-4</strain>
    </source>
</reference>